<reference evidence="13 14" key="1">
    <citation type="submission" date="2022-06" db="EMBL/GenBank/DDBJ databases">
        <title>Paraconexibacter antarcticus.</title>
        <authorList>
            <person name="Kim C.S."/>
        </authorList>
    </citation>
    <scope>NUCLEOTIDE SEQUENCE [LARGE SCALE GENOMIC DNA]</scope>
    <source>
        <strain evidence="13 14">02-257</strain>
    </source>
</reference>
<comment type="cofactor">
    <cofactor evidence="9">
        <name>Mg(2+)</name>
        <dbReference type="ChEBI" id="CHEBI:18420"/>
    </cofactor>
    <cofactor evidence="9">
        <name>Mn(2+)</name>
        <dbReference type="ChEBI" id="CHEBI:29035"/>
    </cofactor>
</comment>
<keyword evidence="7 9" id="KW-0414">Isoprene biosynthesis</keyword>
<feature type="binding site" evidence="9">
    <location>
        <position position="150"/>
    </location>
    <ligand>
        <name>Mn(2+)</name>
        <dbReference type="ChEBI" id="CHEBI:29035"/>
    </ligand>
</feature>
<dbReference type="InterPro" id="IPR013644">
    <property type="entry name" value="DXP_reductoisomerase_C"/>
</dbReference>
<evidence type="ECO:0000256" key="9">
    <source>
        <dbReference type="HAMAP-Rule" id="MF_00183"/>
    </source>
</evidence>
<feature type="binding site" evidence="9">
    <location>
        <position position="203"/>
    </location>
    <ligand>
        <name>NADPH</name>
        <dbReference type="ChEBI" id="CHEBI:57783"/>
    </ligand>
</feature>
<comment type="function">
    <text evidence="9">Catalyzes the NADPH-dependent rearrangement and reduction of 1-deoxy-D-xylulose-5-phosphate (DXP) to 2-C-methyl-D-erythritol 4-phosphate (MEP).</text>
</comment>
<feature type="binding site" evidence="9">
    <location>
        <position position="39"/>
    </location>
    <ligand>
        <name>NADPH</name>
        <dbReference type="ChEBI" id="CHEBI:57783"/>
    </ligand>
</feature>
<dbReference type="InterPro" id="IPR003821">
    <property type="entry name" value="DXP_reductoisomerase"/>
</dbReference>
<sequence>MSAPRRLLILGSTGSIGTQALDIVGRSPDLELVGLSAERSWEPLVEQAIAHGVDRIALADADAAARAGEAWTDGEVLVGAEGLVRLVLETQPDLVLNALVGSAGLGPTVATLGEGIDLALANKESLVVGGELVMQLAEATGAQLLPVDSEHSALHQLLAGEHPAAVDRLVLTASGGPFRGRTRADLEHVTVEEALAHPTWAMGGKISIDSATLMNKGLEVIEAHHLFGTPYDRIDVVVHPQSIIHALINLSDGATLAHLGHPDMRVPIAYALHHPERMDLPVAPLDLAELGALTFEHVDHDAFPCLRLAREAAIEGGTAPCVLNAANEVAVHAFLSGRLGFLGIPEVIERTLDEVGAAPIRAFETLYEADREARDVAGGLVTAA</sequence>
<keyword evidence="6 9" id="KW-0464">Manganese</keyword>
<evidence type="ECO:0000259" key="11">
    <source>
        <dbReference type="Pfam" id="PF08436"/>
    </source>
</evidence>
<feature type="binding site" evidence="9">
    <location>
        <position position="15"/>
    </location>
    <ligand>
        <name>NADPH</name>
        <dbReference type="ChEBI" id="CHEBI:57783"/>
    </ligand>
</feature>
<keyword evidence="5 9" id="KW-0560">Oxidoreductase</keyword>
<keyword evidence="9" id="KW-0460">Magnesium</keyword>
<feature type="binding site" evidence="9">
    <location>
        <position position="124"/>
    </location>
    <ligand>
        <name>NADPH</name>
        <dbReference type="ChEBI" id="CHEBI:57783"/>
    </ligand>
</feature>
<dbReference type="Proteomes" id="UP001056035">
    <property type="component" value="Chromosome"/>
</dbReference>
<feature type="binding site" evidence="9">
    <location>
        <position position="197"/>
    </location>
    <ligand>
        <name>1-deoxy-D-xylulose 5-phosphate</name>
        <dbReference type="ChEBI" id="CHEBI:57792"/>
    </ligand>
</feature>
<evidence type="ECO:0000259" key="12">
    <source>
        <dbReference type="Pfam" id="PF13288"/>
    </source>
</evidence>
<dbReference type="Pfam" id="PF08436">
    <property type="entry name" value="DXP_redisom_C"/>
    <property type="match status" value="1"/>
</dbReference>
<dbReference type="PANTHER" id="PTHR30525:SF0">
    <property type="entry name" value="1-DEOXY-D-XYLULOSE 5-PHOSPHATE REDUCTOISOMERASE, CHLOROPLASTIC"/>
    <property type="match status" value="1"/>
</dbReference>
<evidence type="ECO:0000256" key="8">
    <source>
        <dbReference type="ARBA" id="ARBA00048543"/>
    </source>
</evidence>
<dbReference type="Gene3D" id="3.40.50.720">
    <property type="entry name" value="NAD(P)-binding Rossmann-like Domain"/>
    <property type="match status" value="1"/>
</dbReference>
<dbReference type="SUPFAM" id="SSF55347">
    <property type="entry name" value="Glyceraldehyde-3-phosphate dehydrogenase-like, C-terminal domain"/>
    <property type="match status" value="1"/>
</dbReference>
<feature type="binding site" evidence="9">
    <location>
        <position position="122"/>
    </location>
    <ligand>
        <name>NADPH</name>
        <dbReference type="ChEBI" id="CHEBI:57783"/>
    </ligand>
</feature>
<feature type="binding site" evidence="9">
    <location>
        <position position="219"/>
    </location>
    <ligand>
        <name>1-deoxy-D-xylulose 5-phosphate</name>
        <dbReference type="ChEBI" id="CHEBI:57792"/>
    </ligand>
</feature>
<feature type="domain" description="DXP reductoisomerase C-terminal" evidence="12">
    <location>
        <begin position="259"/>
        <end position="375"/>
    </location>
</feature>
<dbReference type="Gene3D" id="1.10.1740.10">
    <property type="match status" value="1"/>
</dbReference>
<keyword evidence="3 9" id="KW-0479">Metal-binding</keyword>
<feature type="binding site" evidence="9">
    <location>
        <position position="123"/>
    </location>
    <ligand>
        <name>1-deoxy-D-xylulose 5-phosphate</name>
        <dbReference type="ChEBI" id="CHEBI:57792"/>
    </ligand>
</feature>
<comment type="similarity">
    <text evidence="2 9">Belongs to the DXR family.</text>
</comment>
<feature type="binding site" evidence="9">
    <location>
        <position position="13"/>
    </location>
    <ligand>
        <name>NADPH</name>
        <dbReference type="ChEBI" id="CHEBI:57783"/>
    </ligand>
</feature>
<feature type="binding site" evidence="9">
    <location>
        <position position="215"/>
    </location>
    <ligand>
        <name>1-deoxy-D-xylulose 5-phosphate</name>
        <dbReference type="ChEBI" id="CHEBI:57792"/>
    </ligand>
</feature>
<dbReference type="InterPro" id="IPR026877">
    <property type="entry name" value="DXPR_C"/>
</dbReference>
<feature type="binding site" evidence="9">
    <location>
        <position position="210"/>
    </location>
    <ligand>
        <name>1-deoxy-D-xylulose 5-phosphate</name>
        <dbReference type="ChEBI" id="CHEBI:57792"/>
    </ligand>
</feature>
<evidence type="ECO:0000256" key="4">
    <source>
        <dbReference type="ARBA" id="ARBA00022857"/>
    </source>
</evidence>
<evidence type="ECO:0000256" key="3">
    <source>
        <dbReference type="ARBA" id="ARBA00022723"/>
    </source>
</evidence>
<evidence type="ECO:0000313" key="13">
    <source>
        <dbReference type="EMBL" id="UTI62885.1"/>
    </source>
</evidence>
<feature type="domain" description="1-deoxy-D-xylulose 5-phosphate reductoisomerase N-terminal" evidence="10">
    <location>
        <begin position="7"/>
        <end position="130"/>
    </location>
</feature>
<dbReference type="NCBIfam" id="TIGR00243">
    <property type="entry name" value="Dxr"/>
    <property type="match status" value="1"/>
</dbReference>
<dbReference type="Pfam" id="PF13288">
    <property type="entry name" value="DXPR_C"/>
    <property type="match status" value="1"/>
</dbReference>
<evidence type="ECO:0000256" key="1">
    <source>
        <dbReference type="ARBA" id="ARBA00005094"/>
    </source>
</evidence>
<dbReference type="SUPFAM" id="SSF51735">
    <property type="entry name" value="NAD(P)-binding Rossmann-fold domains"/>
    <property type="match status" value="1"/>
</dbReference>
<dbReference type="PIRSF" id="PIRSF006205">
    <property type="entry name" value="Dxp_reductismrs"/>
    <property type="match status" value="1"/>
</dbReference>
<feature type="binding site" evidence="9">
    <location>
        <position position="148"/>
    </location>
    <ligand>
        <name>Mn(2+)</name>
        <dbReference type="ChEBI" id="CHEBI:29035"/>
    </ligand>
</feature>
<feature type="binding site" evidence="9">
    <location>
        <position position="16"/>
    </location>
    <ligand>
        <name>NADPH</name>
        <dbReference type="ChEBI" id="CHEBI:57783"/>
    </ligand>
</feature>
<proteinExistence type="inferred from homology"/>
<dbReference type="HAMAP" id="MF_00183">
    <property type="entry name" value="DXP_reductoisom"/>
    <property type="match status" value="1"/>
</dbReference>
<feature type="binding site" evidence="9">
    <location>
        <position position="150"/>
    </location>
    <ligand>
        <name>1-deoxy-D-xylulose 5-phosphate</name>
        <dbReference type="ChEBI" id="CHEBI:57792"/>
    </ligand>
</feature>
<evidence type="ECO:0000256" key="7">
    <source>
        <dbReference type="ARBA" id="ARBA00023229"/>
    </source>
</evidence>
<dbReference type="InterPro" id="IPR013512">
    <property type="entry name" value="DXP_reductoisomerase_N"/>
</dbReference>
<dbReference type="RefSeq" id="WP_254569620.1">
    <property type="nucleotide sequence ID" value="NZ_CP098502.1"/>
</dbReference>
<dbReference type="Pfam" id="PF02670">
    <property type="entry name" value="DXP_reductoisom"/>
    <property type="match status" value="1"/>
</dbReference>
<evidence type="ECO:0000256" key="6">
    <source>
        <dbReference type="ARBA" id="ARBA00023211"/>
    </source>
</evidence>
<accession>A0ABY5DLX5</accession>
<evidence type="ECO:0000259" key="10">
    <source>
        <dbReference type="Pfam" id="PF02670"/>
    </source>
</evidence>
<evidence type="ECO:0000256" key="5">
    <source>
        <dbReference type="ARBA" id="ARBA00023002"/>
    </source>
</evidence>
<name>A0ABY5DLX5_9ACTN</name>
<feature type="binding site" evidence="9">
    <location>
        <position position="14"/>
    </location>
    <ligand>
        <name>NADPH</name>
        <dbReference type="ChEBI" id="CHEBI:57783"/>
    </ligand>
</feature>
<dbReference type="EMBL" id="CP098502">
    <property type="protein sequence ID" value="UTI62885.1"/>
    <property type="molecule type" value="Genomic_DNA"/>
</dbReference>
<keyword evidence="4 9" id="KW-0521">NADP</keyword>
<dbReference type="InterPro" id="IPR036169">
    <property type="entry name" value="DXPR_C_sf"/>
</dbReference>
<dbReference type="GO" id="GO:0030604">
    <property type="term" value="F:1-deoxy-D-xylulose-5-phosphate reductoisomerase activity"/>
    <property type="evidence" value="ECO:0007669"/>
    <property type="project" value="UniProtKB-EC"/>
</dbReference>
<feature type="domain" description="1-deoxy-D-xylulose 5-phosphate reductoisomerase C-terminal" evidence="11">
    <location>
        <begin position="144"/>
        <end position="227"/>
    </location>
</feature>
<organism evidence="13 14">
    <name type="scientific">Paraconexibacter antarcticus</name>
    <dbReference type="NCBI Taxonomy" id="2949664"/>
    <lineage>
        <taxon>Bacteria</taxon>
        <taxon>Bacillati</taxon>
        <taxon>Actinomycetota</taxon>
        <taxon>Thermoleophilia</taxon>
        <taxon>Solirubrobacterales</taxon>
        <taxon>Paraconexibacteraceae</taxon>
        <taxon>Paraconexibacter</taxon>
    </lineage>
</organism>
<feature type="binding site" evidence="9">
    <location>
        <position position="149"/>
    </location>
    <ligand>
        <name>1-deoxy-D-xylulose 5-phosphate</name>
        <dbReference type="ChEBI" id="CHEBI:57792"/>
    </ligand>
</feature>
<dbReference type="PANTHER" id="PTHR30525">
    <property type="entry name" value="1-DEOXY-D-XYLULOSE 5-PHOSPHATE REDUCTOISOMERASE"/>
    <property type="match status" value="1"/>
</dbReference>
<comment type="catalytic activity">
    <reaction evidence="8">
        <text>2-C-methyl-D-erythritol 4-phosphate + NADP(+) = 1-deoxy-D-xylulose 5-phosphate + NADPH + H(+)</text>
        <dbReference type="Rhea" id="RHEA:13717"/>
        <dbReference type="ChEBI" id="CHEBI:15378"/>
        <dbReference type="ChEBI" id="CHEBI:57783"/>
        <dbReference type="ChEBI" id="CHEBI:57792"/>
        <dbReference type="ChEBI" id="CHEBI:58262"/>
        <dbReference type="ChEBI" id="CHEBI:58349"/>
        <dbReference type="EC" id="1.1.1.267"/>
    </reaction>
    <physiologicalReaction direction="right-to-left" evidence="8">
        <dbReference type="Rhea" id="RHEA:13719"/>
    </physiologicalReaction>
</comment>
<feature type="binding site" evidence="9">
    <location>
        <position position="219"/>
    </location>
    <ligand>
        <name>Mn(2+)</name>
        <dbReference type="ChEBI" id="CHEBI:29035"/>
    </ligand>
</feature>
<feature type="binding site" evidence="9">
    <location>
        <position position="216"/>
    </location>
    <ligand>
        <name>1-deoxy-D-xylulose 5-phosphate</name>
        <dbReference type="ChEBI" id="CHEBI:57792"/>
    </ligand>
</feature>
<evidence type="ECO:0000256" key="2">
    <source>
        <dbReference type="ARBA" id="ARBA00006825"/>
    </source>
</evidence>
<feature type="binding site" evidence="9">
    <location>
        <position position="174"/>
    </location>
    <ligand>
        <name>1-deoxy-D-xylulose 5-phosphate</name>
        <dbReference type="ChEBI" id="CHEBI:57792"/>
    </ligand>
</feature>
<keyword evidence="14" id="KW-1185">Reference proteome</keyword>
<dbReference type="EC" id="1.1.1.267" evidence="9"/>
<gene>
    <name evidence="9 13" type="primary">dxr</name>
    <name evidence="13" type="ORF">NBH00_16135</name>
</gene>
<dbReference type="InterPro" id="IPR036291">
    <property type="entry name" value="NAD(P)-bd_dom_sf"/>
</dbReference>
<evidence type="ECO:0000313" key="14">
    <source>
        <dbReference type="Proteomes" id="UP001056035"/>
    </source>
</evidence>
<dbReference type="SUPFAM" id="SSF69055">
    <property type="entry name" value="1-deoxy-D-xylulose-5-phosphate reductoisomerase, C-terminal domain"/>
    <property type="match status" value="1"/>
</dbReference>
<protein>
    <recommendedName>
        <fullName evidence="9">1-deoxy-D-xylulose 5-phosphate reductoisomerase</fullName>
        <shortName evidence="9">DXP reductoisomerase</shortName>
        <ecNumber evidence="9">1.1.1.267</ecNumber>
    </recommendedName>
    <alternativeName>
        <fullName evidence="9">1-deoxyxylulose-5-phosphate reductoisomerase</fullName>
    </alternativeName>
    <alternativeName>
        <fullName evidence="9">2-C-methyl-D-erythritol 4-phosphate synthase</fullName>
    </alternativeName>
</protein>
<comment type="pathway">
    <text evidence="1 9">Isoprenoid biosynthesis; isopentenyl diphosphate biosynthesis via DXP pathway; isopentenyl diphosphate from 1-deoxy-D-xylulose 5-phosphate: step 1/6.</text>
</comment>
<comment type="caution">
    <text evidence="9">Lacks conserved residue(s) required for the propagation of feature annotation.</text>
</comment>